<evidence type="ECO:0000256" key="11">
    <source>
        <dbReference type="ARBA" id="ARBA00047931"/>
    </source>
</evidence>
<evidence type="ECO:0000256" key="13">
    <source>
        <dbReference type="SAM" id="Phobius"/>
    </source>
</evidence>
<dbReference type="InterPro" id="IPR001216">
    <property type="entry name" value="P-phosphate_BS"/>
</dbReference>
<protein>
    <recommendedName>
        <fullName evidence="4">cysteine synthase</fullName>
        <ecNumber evidence="4">2.5.1.47</ecNumber>
    </recommendedName>
    <alternativeName>
        <fullName evidence="12">Cysteine synthase-like protein</fullName>
    </alternativeName>
</protein>
<dbReference type="KEGG" id="pco:PHACADRAFT_147089"/>
<dbReference type="CDD" id="cd01561">
    <property type="entry name" value="CBS_like"/>
    <property type="match status" value="1"/>
</dbReference>
<feature type="transmembrane region" description="Helical" evidence="13">
    <location>
        <begin position="26"/>
        <end position="47"/>
    </location>
</feature>
<dbReference type="FunCoup" id="K5W796">
    <property type="interactions" value="240"/>
</dbReference>
<evidence type="ECO:0000256" key="12">
    <source>
        <dbReference type="ARBA" id="ARBA00078545"/>
    </source>
</evidence>
<evidence type="ECO:0000256" key="6">
    <source>
        <dbReference type="ARBA" id="ARBA00022692"/>
    </source>
</evidence>
<dbReference type="EMBL" id="JH930473">
    <property type="protein sequence ID" value="EKM54819.1"/>
    <property type="molecule type" value="Genomic_DNA"/>
</dbReference>
<evidence type="ECO:0000256" key="4">
    <source>
        <dbReference type="ARBA" id="ARBA00012681"/>
    </source>
</evidence>
<evidence type="ECO:0000256" key="7">
    <source>
        <dbReference type="ARBA" id="ARBA00022787"/>
    </source>
</evidence>
<evidence type="ECO:0000256" key="2">
    <source>
        <dbReference type="ARBA" id="ARBA00004572"/>
    </source>
</evidence>
<dbReference type="STRING" id="650164.K5W796"/>
<comment type="subcellular location">
    <subcellularLocation>
        <location evidence="2">Mitochondrion outer membrane</location>
        <topology evidence="2">Single-pass membrane protein</topology>
    </subcellularLocation>
</comment>
<comment type="cofactor">
    <cofactor evidence="1">
        <name>pyridoxal 5'-phosphate</name>
        <dbReference type="ChEBI" id="CHEBI:597326"/>
    </cofactor>
</comment>
<name>K5W796_PHACS</name>
<evidence type="ECO:0000256" key="5">
    <source>
        <dbReference type="ARBA" id="ARBA00022679"/>
    </source>
</evidence>
<dbReference type="RefSeq" id="XP_007397496.1">
    <property type="nucleotide sequence ID" value="XM_007397434.1"/>
</dbReference>
<dbReference type="Pfam" id="PF00291">
    <property type="entry name" value="PALP"/>
    <property type="match status" value="1"/>
</dbReference>
<dbReference type="FunFam" id="3.40.50.1100:FF:000096">
    <property type="entry name" value="Related to cysteine synthase"/>
    <property type="match status" value="1"/>
</dbReference>
<comment type="similarity">
    <text evidence="3">Belongs to the cysteine synthase/cystathionine beta-synthase family.</text>
</comment>
<keyword evidence="8 13" id="KW-1133">Transmembrane helix</keyword>
<dbReference type="GO" id="GO:0005741">
    <property type="term" value="C:mitochondrial outer membrane"/>
    <property type="evidence" value="ECO:0007669"/>
    <property type="project" value="UniProtKB-SubCell"/>
</dbReference>
<evidence type="ECO:0000256" key="1">
    <source>
        <dbReference type="ARBA" id="ARBA00001933"/>
    </source>
</evidence>
<dbReference type="InterPro" id="IPR050214">
    <property type="entry name" value="Cys_Synth/Cystath_Beta-Synth"/>
</dbReference>
<keyword evidence="9" id="KW-0496">Mitochondrion</keyword>
<organism evidence="15 16">
    <name type="scientific">Phanerochaete carnosa (strain HHB-10118-sp)</name>
    <name type="common">White-rot fungus</name>
    <name type="synonym">Peniophora carnosa</name>
    <dbReference type="NCBI Taxonomy" id="650164"/>
    <lineage>
        <taxon>Eukaryota</taxon>
        <taxon>Fungi</taxon>
        <taxon>Dikarya</taxon>
        <taxon>Basidiomycota</taxon>
        <taxon>Agaricomycotina</taxon>
        <taxon>Agaricomycetes</taxon>
        <taxon>Polyporales</taxon>
        <taxon>Phanerochaetaceae</taxon>
        <taxon>Phanerochaete</taxon>
    </lineage>
</organism>
<dbReference type="GO" id="GO:0004124">
    <property type="term" value="F:cysteine synthase activity"/>
    <property type="evidence" value="ECO:0007669"/>
    <property type="project" value="UniProtKB-EC"/>
</dbReference>
<gene>
    <name evidence="15" type="ORF">PHACADRAFT_147089</name>
</gene>
<evidence type="ECO:0000259" key="14">
    <source>
        <dbReference type="Pfam" id="PF00291"/>
    </source>
</evidence>
<dbReference type="OrthoDB" id="10259545at2759"/>
<sequence>MVSWLPSLSPKSIPLHLPSALTVRHVLYGVLIGFSLSVTSTSLALYFQQRKRERLQDQFEPRPIEIRIDEVVDGVAGLIGNTPLVRIKSLSDALGVEILGKAEYMNPGGSVKDRVALRIIEDAERQGLLYPHTASRIFEGTVGSTGISIATIAKARGYDATIIMPDDVADEKVKALQALGADVERVRPASIVDKKQFVNLARERAAHFGQDSISSHSAILQESSSVVVTTTAGDIIAPDHGVMTVQDQDELRSKPRGFFADQFENSSNYAAHFDGTGPEIWRQTNGRVDAFISGAGTGGTISGIGQYLKSMNEDVVVVLSDPEGSGLYNKVKYGVMFDQKEAEGTKRRHQVDTVVEGIGINRLTKNMDYGLSIISDAFRITDAEAVAMSRYIVQHDGLFLGSSSACNLVACIKLVKKMGWKEGQRIVTILCDSGNRHYSKVRLVLPNDDYLHRTDIPIDSKIIDDLLTAPGAST</sequence>
<dbReference type="AlphaFoldDB" id="K5W796"/>
<proteinExistence type="inferred from homology"/>
<evidence type="ECO:0000313" key="16">
    <source>
        <dbReference type="Proteomes" id="UP000008370"/>
    </source>
</evidence>
<dbReference type="EC" id="2.5.1.47" evidence="4"/>
<keyword evidence="10 13" id="KW-0472">Membrane</keyword>
<accession>K5W796</accession>
<evidence type="ECO:0000256" key="9">
    <source>
        <dbReference type="ARBA" id="ARBA00023128"/>
    </source>
</evidence>
<dbReference type="PANTHER" id="PTHR10314">
    <property type="entry name" value="CYSTATHIONINE BETA-SYNTHASE"/>
    <property type="match status" value="1"/>
</dbReference>
<keyword evidence="5" id="KW-0808">Transferase</keyword>
<dbReference type="HOGENOM" id="CLU_021018_1_0_1"/>
<evidence type="ECO:0000256" key="10">
    <source>
        <dbReference type="ARBA" id="ARBA00023136"/>
    </source>
</evidence>
<feature type="domain" description="Tryptophan synthase beta chain-like PALP" evidence="14">
    <location>
        <begin position="77"/>
        <end position="432"/>
    </location>
</feature>
<evidence type="ECO:0000256" key="8">
    <source>
        <dbReference type="ARBA" id="ARBA00022989"/>
    </source>
</evidence>
<evidence type="ECO:0000256" key="3">
    <source>
        <dbReference type="ARBA" id="ARBA00007103"/>
    </source>
</evidence>
<dbReference type="GeneID" id="18908712"/>
<dbReference type="Proteomes" id="UP000008370">
    <property type="component" value="Unassembled WGS sequence"/>
</dbReference>
<dbReference type="Gene3D" id="3.40.50.1100">
    <property type="match status" value="2"/>
</dbReference>
<keyword evidence="7" id="KW-1000">Mitochondrion outer membrane</keyword>
<keyword evidence="16" id="KW-1185">Reference proteome</keyword>
<dbReference type="InterPro" id="IPR001926">
    <property type="entry name" value="TrpB-like_PALP"/>
</dbReference>
<comment type="catalytic activity">
    <reaction evidence="11">
        <text>O-acetyl-L-serine + hydrogen sulfide = L-cysteine + acetate</text>
        <dbReference type="Rhea" id="RHEA:14829"/>
        <dbReference type="ChEBI" id="CHEBI:29919"/>
        <dbReference type="ChEBI" id="CHEBI:30089"/>
        <dbReference type="ChEBI" id="CHEBI:35235"/>
        <dbReference type="ChEBI" id="CHEBI:58340"/>
        <dbReference type="EC" id="2.5.1.47"/>
    </reaction>
</comment>
<dbReference type="GO" id="GO:0006535">
    <property type="term" value="P:cysteine biosynthetic process from serine"/>
    <property type="evidence" value="ECO:0007669"/>
    <property type="project" value="InterPro"/>
</dbReference>
<dbReference type="InParanoid" id="K5W796"/>
<keyword evidence="6 13" id="KW-0812">Transmembrane</keyword>
<dbReference type="SUPFAM" id="SSF53686">
    <property type="entry name" value="Tryptophan synthase beta subunit-like PLP-dependent enzymes"/>
    <property type="match status" value="1"/>
</dbReference>
<dbReference type="InterPro" id="IPR036052">
    <property type="entry name" value="TrpB-like_PALP_sf"/>
</dbReference>
<dbReference type="PROSITE" id="PS00901">
    <property type="entry name" value="CYS_SYNTHASE"/>
    <property type="match status" value="1"/>
</dbReference>
<evidence type="ECO:0000313" key="15">
    <source>
        <dbReference type="EMBL" id="EKM54819.1"/>
    </source>
</evidence>
<reference evidence="15 16" key="1">
    <citation type="journal article" date="2012" name="BMC Genomics">
        <title>Comparative genomics of the white-rot fungi, Phanerochaete carnosa and P. chrysosporium, to elucidate the genetic basis of the distinct wood types they colonize.</title>
        <authorList>
            <person name="Suzuki H."/>
            <person name="MacDonald J."/>
            <person name="Syed K."/>
            <person name="Salamov A."/>
            <person name="Hori C."/>
            <person name="Aerts A."/>
            <person name="Henrissat B."/>
            <person name="Wiebenga A."/>
            <person name="vanKuyk P.A."/>
            <person name="Barry K."/>
            <person name="Lindquist E."/>
            <person name="LaButti K."/>
            <person name="Lapidus A."/>
            <person name="Lucas S."/>
            <person name="Coutinho P."/>
            <person name="Gong Y."/>
            <person name="Samejima M."/>
            <person name="Mahadevan R."/>
            <person name="Abou-Zaid M."/>
            <person name="de Vries R.P."/>
            <person name="Igarashi K."/>
            <person name="Yadav J.S."/>
            <person name="Grigoriev I.V."/>
            <person name="Master E.R."/>
        </authorList>
    </citation>
    <scope>NUCLEOTIDE SEQUENCE [LARGE SCALE GENOMIC DNA]</scope>
    <source>
        <strain evidence="15 16">HHB-10118-sp</strain>
    </source>
</reference>